<evidence type="ECO:0000313" key="3">
    <source>
        <dbReference type="EMBL" id="GAA2485075.1"/>
    </source>
</evidence>
<organism evidence="3 4">
    <name type="scientific">Streptomyces thermolineatus</name>
    <dbReference type="NCBI Taxonomy" id="44033"/>
    <lineage>
        <taxon>Bacteria</taxon>
        <taxon>Bacillati</taxon>
        <taxon>Actinomycetota</taxon>
        <taxon>Actinomycetes</taxon>
        <taxon>Kitasatosporales</taxon>
        <taxon>Streptomycetaceae</taxon>
        <taxon>Streptomyces</taxon>
    </lineage>
</organism>
<evidence type="ECO:0000256" key="2">
    <source>
        <dbReference type="SAM" id="MobiDB-lite"/>
    </source>
</evidence>
<keyword evidence="1" id="KW-0175">Coiled coil</keyword>
<feature type="region of interest" description="Disordered" evidence="2">
    <location>
        <begin position="136"/>
        <end position="179"/>
    </location>
</feature>
<accession>A0ABP5YQB2</accession>
<reference evidence="4" key="1">
    <citation type="journal article" date="2019" name="Int. J. Syst. Evol. Microbiol.">
        <title>The Global Catalogue of Microorganisms (GCM) 10K type strain sequencing project: providing services to taxonomists for standard genome sequencing and annotation.</title>
        <authorList>
            <consortium name="The Broad Institute Genomics Platform"/>
            <consortium name="The Broad Institute Genome Sequencing Center for Infectious Disease"/>
            <person name="Wu L."/>
            <person name="Ma J."/>
        </authorList>
    </citation>
    <scope>NUCLEOTIDE SEQUENCE [LARGE SCALE GENOMIC DNA]</scope>
    <source>
        <strain evidence="4">JCM 6307</strain>
    </source>
</reference>
<feature type="coiled-coil region" evidence="1">
    <location>
        <begin position="93"/>
        <end position="120"/>
    </location>
</feature>
<dbReference type="Proteomes" id="UP001501358">
    <property type="component" value="Unassembled WGS sequence"/>
</dbReference>
<feature type="coiled-coil region" evidence="1">
    <location>
        <begin position="12"/>
        <end position="54"/>
    </location>
</feature>
<gene>
    <name evidence="3" type="ORF">GCM10010406_21670</name>
</gene>
<dbReference type="RefSeq" id="WP_344382991.1">
    <property type="nucleotide sequence ID" value="NZ_BAAATA010000009.1"/>
</dbReference>
<dbReference type="EMBL" id="BAAATA010000009">
    <property type="protein sequence ID" value="GAA2485075.1"/>
    <property type="molecule type" value="Genomic_DNA"/>
</dbReference>
<evidence type="ECO:0000256" key="1">
    <source>
        <dbReference type="SAM" id="Coils"/>
    </source>
</evidence>
<feature type="compositionally biased region" description="Polar residues" evidence="2">
    <location>
        <begin position="168"/>
        <end position="179"/>
    </location>
</feature>
<protein>
    <submittedName>
        <fullName evidence="3">Uncharacterized protein</fullName>
    </submittedName>
</protein>
<name>A0ABP5YQB2_9ACTN</name>
<proteinExistence type="predicted"/>
<sequence length="179" mass="19961">MLRTPWRLAAETRRLTAANQQLQLDLAAAERARLDAEVAARRTAERNLRLAEERDTANLRAEMEAEDYALLEANLTGRLQRMIRACISAWAELDALRRQLRDLKAQVAALDSRLVAQQQQNEAAYRAAYDAAGGPQFDIDEPFGQLPATNQPIVADRPSPADLARTATRPSQMPARSTR</sequence>
<comment type="caution">
    <text evidence="3">The sequence shown here is derived from an EMBL/GenBank/DDBJ whole genome shotgun (WGS) entry which is preliminary data.</text>
</comment>
<evidence type="ECO:0000313" key="4">
    <source>
        <dbReference type="Proteomes" id="UP001501358"/>
    </source>
</evidence>
<keyword evidence="4" id="KW-1185">Reference proteome</keyword>